<dbReference type="InterPro" id="IPR000719">
    <property type="entry name" value="Prot_kinase_dom"/>
</dbReference>
<reference evidence="5 6" key="1">
    <citation type="submission" date="2016-03" db="EMBL/GenBank/DDBJ databases">
        <title>Mechanisms controlling the formation of the plant cell surface in tip-growing cells are functionally conserved among land plants.</title>
        <authorList>
            <person name="Honkanen S."/>
            <person name="Jones V.A."/>
            <person name="Morieri G."/>
            <person name="Champion C."/>
            <person name="Hetherington A.J."/>
            <person name="Kelly S."/>
            <person name="Saint-Marcoux D."/>
            <person name="Proust H."/>
            <person name="Prescott H."/>
            <person name="Dolan L."/>
        </authorList>
    </citation>
    <scope>NUCLEOTIDE SEQUENCE [LARGE SCALE GENOMIC DNA]</scope>
    <source>
        <strain evidence="6">cv. Tak-1 and cv. Tak-2</strain>
        <tissue evidence="5">Whole gametophyte</tissue>
    </source>
</reference>
<evidence type="ECO:0000259" key="3">
    <source>
        <dbReference type="PROSITE" id="PS50011"/>
    </source>
</evidence>
<name>A0A176VV97_MARPO</name>
<evidence type="ECO:0000313" key="6">
    <source>
        <dbReference type="Proteomes" id="UP000077202"/>
    </source>
</evidence>
<evidence type="ECO:0000256" key="1">
    <source>
        <dbReference type="ARBA" id="ARBA00022741"/>
    </source>
</evidence>
<dbReference type="Gene3D" id="1.10.510.10">
    <property type="entry name" value="Transferase(Phosphotransferase) domain 1"/>
    <property type="match status" value="1"/>
</dbReference>
<dbReference type="PROSITE" id="PS50011">
    <property type="entry name" value="PROTEIN_KINASE_DOM"/>
    <property type="match status" value="1"/>
</dbReference>
<protein>
    <recommendedName>
        <fullName evidence="3">Protein kinase domain-containing protein</fullName>
    </recommendedName>
</protein>
<dbReference type="EMBL" id="LVLJ01002490">
    <property type="protein sequence ID" value="OAE24730.1"/>
    <property type="molecule type" value="Genomic_DNA"/>
</dbReference>
<reference evidence="7" key="3">
    <citation type="journal article" date="2020" name="Curr. Biol.">
        <title>Chromatin organization in early land plants reveals an ancestral association between H3K27me3, transposons, and constitutive heterochromatin.</title>
        <authorList>
            <person name="Montgomery S.A."/>
            <person name="Tanizawa Y."/>
            <person name="Galik B."/>
            <person name="Wang N."/>
            <person name="Ito T."/>
            <person name="Mochizuki T."/>
            <person name="Akimcheva S."/>
            <person name="Bowman J.L."/>
            <person name="Cognat V."/>
            <person name="Marechal-Drouard L."/>
            <person name="Ekker H."/>
            <person name="Hong S.F."/>
            <person name="Kohchi T."/>
            <person name="Lin S.S."/>
            <person name="Liu L.D."/>
            <person name="Nakamura Y."/>
            <person name="Valeeva L.R."/>
            <person name="Shakirov E.V."/>
            <person name="Shippen D.E."/>
            <person name="Wei W.L."/>
            <person name="Yagura M."/>
            <person name="Yamaoka S."/>
            <person name="Yamato K.T."/>
            <person name="Liu C."/>
            <person name="Berger F."/>
        </authorList>
    </citation>
    <scope>NUCLEOTIDE SEQUENCE [LARGE SCALE GENOMIC DNA]</scope>
    <source>
        <strain evidence="7">Tak-1</strain>
    </source>
</reference>
<proteinExistence type="predicted"/>
<keyword evidence="1" id="KW-0547">Nucleotide-binding</keyword>
<dbReference type="GO" id="GO:0005886">
    <property type="term" value="C:plasma membrane"/>
    <property type="evidence" value="ECO:0007669"/>
    <property type="project" value="TreeGrafter"/>
</dbReference>
<feature type="domain" description="Protein kinase" evidence="3">
    <location>
        <begin position="150"/>
        <end position="430"/>
    </location>
</feature>
<keyword evidence="2" id="KW-0067">ATP-binding</keyword>
<dbReference type="Gene3D" id="3.30.200.20">
    <property type="entry name" value="Phosphorylase Kinase, domain 1"/>
    <property type="match status" value="1"/>
</dbReference>
<dbReference type="PANTHER" id="PTHR27001">
    <property type="entry name" value="OS01G0253100 PROTEIN"/>
    <property type="match status" value="1"/>
</dbReference>
<dbReference type="InterPro" id="IPR011009">
    <property type="entry name" value="Kinase-like_dom_sf"/>
</dbReference>
<dbReference type="Proteomes" id="UP000077202">
    <property type="component" value="Unassembled WGS sequence"/>
</dbReference>
<dbReference type="PANTHER" id="PTHR27001:SF930">
    <property type="entry name" value="OS02G0821400 PROTEIN"/>
    <property type="match status" value="1"/>
</dbReference>
<dbReference type="GO" id="GO:0004672">
    <property type="term" value="F:protein kinase activity"/>
    <property type="evidence" value="ECO:0007669"/>
    <property type="project" value="InterPro"/>
</dbReference>
<organism evidence="5 6">
    <name type="scientific">Marchantia polymorpha subsp. ruderalis</name>
    <dbReference type="NCBI Taxonomy" id="1480154"/>
    <lineage>
        <taxon>Eukaryota</taxon>
        <taxon>Viridiplantae</taxon>
        <taxon>Streptophyta</taxon>
        <taxon>Embryophyta</taxon>
        <taxon>Marchantiophyta</taxon>
        <taxon>Marchantiopsida</taxon>
        <taxon>Marchantiidae</taxon>
        <taxon>Marchantiales</taxon>
        <taxon>Marchantiaceae</taxon>
        <taxon>Marchantia</taxon>
    </lineage>
</organism>
<reference evidence="4" key="2">
    <citation type="journal article" date="2019" name="Curr. Biol.">
        <title>Chromatin organization in early land plants reveals an ancestral association between H3K27me3, transposons, and constitutive heterochromatin.</title>
        <authorList>
            <person name="Montgomery S.A."/>
            <person name="Tanizawa Y."/>
            <person name="Galik B."/>
            <person name="Wang N."/>
            <person name="Ito T."/>
            <person name="Mochizuki T."/>
            <person name="Akimcheva S."/>
            <person name="Bowman J."/>
            <person name="Cognat V."/>
            <person name="Drouard L."/>
            <person name="Ekker H."/>
            <person name="Houng S."/>
            <person name="Kohchi T."/>
            <person name="Lin S."/>
            <person name="Liu L.D."/>
            <person name="Nakamura Y."/>
            <person name="Valeeva L.R."/>
            <person name="Shakirov E.V."/>
            <person name="Shippen D.E."/>
            <person name="Wei W."/>
            <person name="Yagura M."/>
            <person name="Yamaoka S."/>
            <person name="Yamato K.T."/>
            <person name="Liu C."/>
            <person name="Berger F."/>
        </authorList>
    </citation>
    <scope>NUCLEOTIDE SEQUENCE [LARGE SCALE GENOMIC DNA]</scope>
    <source>
        <strain evidence="4">Tak-1</strain>
    </source>
</reference>
<dbReference type="Proteomes" id="UP001162541">
    <property type="component" value="Chromosome 3"/>
</dbReference>
<dbReference type="GO" id="GO:0005524">
    <property type="term" value="F:ATP binding"/>
    <property type="evidence" value="ECO:0007669"/>
    <property type="project" value="UniProtKB-KW"/>
</dbReference>
<dbReference type="SUPFAM" id="SSF56112">
    <property type="entry name" value="Protein kinase-like (PK-like)"/>
    <property type="match status" value="1"/>
</dbReference>
<dbReference type="EMBL" id="AP019868">
    <property type="protein sequence ID" value="BBN04602.1"/>
    <property type="molecule type" value="Genomic_DNA"/>
</dbReference>
<evidence type="ECO:0000313" key="5">
    <source>
        <dbReference type="EMBL" id="OAE24730.1"/>
    </source>
</evidence>
<evidence type="ECO:0000313" key="7">
    <source>
        <dbReference type="Proteomes" id="UP001162541"/>
    </source>
</evidence>
<dbReference type="InterPro" id="IPR001245">
    <property type="entry name" value="Ser-Thr/Tyr_kinase_cat_dom"/>
</dbReference>
<evidence type="ECO:0000313" key="4">
    <source>
        <dbReference type="EMBL" id="BBN04602.1"/>
    </source>
</evidence>
<dbReference type="Pfam" id="PF07714">
    <property type="entry name" value="PK_Tyr_Ser-Thr"/>
    <property type="match status" value="1"/>
</dbReference>
<sequence length="565" mass="64457">MMTPAVKRLVLNEDVWKIIEEEEERPIESSIFPRGEKGDDIVVVPSFDGNKTWRESLDWLYRYSQWANQEGLSDDKALLYALMHMKHKAGRWGQQFPRSGTWPDFLKGFFERYIPTVDCRWFLQWYRNERKKNQIIWYTARELSKATNYFSEGNCIGEDRLGKIYKGSLPNEGKQPFAVKKYKKDVKTDSLLEVIKETRSNRDVLAFGHPNVLKLLGFAFSERNPLLMYDLVPNGSLEQHLQSKTEELYWGSRLTVAIDVADAIRHLHSSNYSQTPICRRDVRSSNILLDNSCRAKLGEFGIEDDSGKDLPPSPSLKPGVSKIVDPLKLKSGPTTKKNDVYSYGVVLMELVSGKKAWVSEVPTELFPDLWQMKQEAGKLDDILDPYLKSAGIACVEAFQEVIFLAVKCCSKRVDAKQTMATVATELRAILRKGVTSEIQRLSKLWKEAIDKPQPGSVDSCMRLVERLERVIDHPSLKSDVSRLLDPFKNLKSSLFEDLKIKEGVYEKGPTPPPPQGYRLDNPPPIRRSGFDGAVTPRPSFFDGPMTRAPPTQFTQEMAMKLKQLL</sequence>
<dbReference type="AlphaFoldDB" id="A0A176VV97"/>
<keyword evidence="6" id="KW-1185">Reference proteome</keyword>
<gene>
    <name evidence="5" type="ORF">AXG93_2016s1350</name>
    <name evidence="4" type="ORF">Mp_3g06070</name>
</gene>
<evidence type="ECO:0000256" key="2">
    <source>
        <dbReference type="ARBA" id="ARBA00022840"/>
    </source>
</evidence>
<accession>A0A176VV97</accession>